<dbReference type="EMBL" id="JAZDRP010000012">
    <property type="protein sequence ID" value="MEE2527355.1"/>
    <property type="molecule type" value="Genomic_DNA"/>
</dbReference>
<name>A0ABU7LU23_9PROT</name>
<sequence>MPDGQTFSELPPPLPATEAGDISAFPVKPIQPFKAWKAFQGLVRDKEDTRYVFAFFENVNGRSYSRFYERFVASDYGKSVLADPAGIGGQLTDRDTLESYGPDSFAAAYLHYLDTENLQPLGVFEAHWNQAPQAMAYMRDEWPGLYAVSWMMSLSHDLYHVLTGYGRDPLGEALLLKFTGTQTGGRGPRWLGSLAGLKIRSEIPSWPVGRMMAEAVRLANGAEPFYTTDLPSLLPLPLAEARARLNMGKPSLYLDTLASWDGEMPVAVQG</sequence>
<dbReference type="InterPro" id="IPR007715">
    <property type="entry name" value="Coq4"/>
</dbReference>
<protein>
    <submittedName>
        <fullName evidence="1">Coq4 family protein</fullName>
    </submittedName>
</protein>
<evidence type="ECO:0000313" key="2">
    <source>
        <dbReference type="Proteomes" id="UP001354971"/>
    </source>
</evidence>
<evidence type="ECO:0000313" key="1">
    <source>
        <dbReference type="EMBL" id="MEE2527355.1"/>
    </source>
</evidence>
<keyword evidence="2" id="KW-1185">Reference proteome</keyword>
<reference evidence="1 2" key="1">
    <citation type="submission" date="2024-01" db="EMBL/GenBank/DDBJ databases">
        <title>Hyphobacterium bacterium isolated from marine sediment.</title>
        <authorList>
            <person name="Zhao S."/>
        </authorList>
    </citation>
    <scope>NUCLEOTIDE SEQUENCE [LARGE SCALE GENOMIC DNA]</scope>
    <source>
        <strain evidence="2">HN65</strain>
    </source>
</reference>
<dbReference type="Proteomes" id="UP001354971">
    <property type="component" value="Unassembled WGS sequence"/>
</dbReference>
<dbReference type="RefSeq" id="WP_330200017.1">
    <property type="nucleotide sequence ID" value="NZ_JAZDRP010000012.1"/>
</dbReference>
<accession>A0ABU7LU23</accession>
<dbReference type="Pfam" id="PF05019">
    <property type="entry name" value="Coq4"/>
    <property type="match status" value="1"/>
</dbReference>
<gene>
    <name evidence="1" type="ORF">V0U79_13390</name>
</gene>
<organism evidence="1 2">
    <name type="scientific">Hyphobacterium lacteum</name>
    <dbReference type="NCBI Taxonomy" id="3116575"/>
    <lineage>
        <taxon>Bacteria</taxon>
        <taxon>Pseudomonadati</taxon>
        <taxon>Pseudomonadota</taxon>
        <taxon>Alphaproteobacteria</taxon>
        <taxon>Maricaulales</taxon>
        <taxon>Maricaulaceae</taxon>
        <taxon>Hyphobacterium</taxon>
    </lineage>
</organism>
<proteinExistence type="predicted"/>
<comment type="caution">
    <text evidence="1">The sequence shown here is derived from an EMBL/GenBank/DDBJ whole genome shotgun (WGS) entry which is preliminary data.</text>
</comment>